<dbReference type="PANTHER" id="PTHR44936">
    <property type="entry name" value="SENSOR PROTEIN CREC"/>
    <property type="match status" value="1"/>
</dbReference>
<keyword evidence="4" id="KW-1003">Cell membrane</keyword>
<reference evidence="18 19" key="1">
    <citation type="submission" date="2018-02" db="EMBL/GenBank/DDBJ databases">
        <title>Whole genome sequencing of endophytic bacterium.</title>
        <authorList>
            <person name="Eedara R."/>
            <person name="Podile A.R."/>
        </authorList>
    </citation>
    <scope>NUCLEOTIDE SEQUENCE [LARGE SCALE GENOMIC DNA]</scope>
    <source>
        <strain evidence="18 19">RP1T</strain>
    </source>
</reference>
<evidence type="ECO:0000256" key="7">
    <source>
        <dbReference type="ARBA" id="ARBA00022679"/>
    </source>
</evidence>
<evidence type="ECO:0000259" key="17">
    <source>
        <dbReference type="PROSITE" id="PS50885"/>
    </source>
</evidence>
<sequence>MRELAAGPGRVLSALGDRMPKGLYARSLLIIITPMVLLQAIVTYMFMEKYWQGVTARLSAATTKDIAAIVELYQQMPHDKGTTDLLQLVAQKQLALGIEFRPLEDLPPRGARPFFDILDQALSDEIRMRIGLPFWIDTVGRSDFVEIRVKLDDAVLRVFARRSQTFASNSYIYLLWMLGSSLILITVAILFLRNQIRPIQQLANAAQDFGKGRDVQNFRPRGAREVRQAASAFIEMRRRVERAFEQRTAMLNGVSHDMRTILTRFKLSLALLDENSPEYEDLQKDVDEMSRMLEAYLAFARGDAAEQAEPTDIAALLEELRANAIRQGQDARVSFQGDPIVVVRPDAFRRCLTNLVSNAQRFARTILITGVREQRYLIVTVDDDGPGVPEESREDVFKPFFRLDEARNQDHGGTGLGLAIARDIARFHGGDITLATSPLGGLRANVRIPV</sequence>
<dbReference type="Pfam" id="PF00672">
    <property type="entry name" value="HAMP"/>
    <property type="match status" value="1"/>
</dbReference>
<proteinExistence type="predicted"/>
<keyword evidence="7" id="KW-0808">Transferase</keyword>
<dbReference type="SMART" id="SM00304">
    <property type="entry name" value="HAMP"/>
    <property type="match status" value="1"/>
</dbReference>
<comment type="caution">
    <text evidence="18">The sequence shown here is derived from an EMBL/GenBank/DDBJ whole genome shotgun (WGS) entry which is preliminary data.</text>
</comment>
<dbReference type="InterPro" id="IPR005467">
    <property type="entry name" value="His_kinase_dom"/>
</dbReference>
<evidence type="ECO:0000259" key="16">
    <source>
        <dbReference type="PROSITE" id="PS50109"/>
    </source>
</evidence>
<evidence type="ECO:0000256" key="2">
    <source>
        <dbReference type="ARBA" id="ARBA00004429"/>
    </source>
</evidence>
<dbReference type="SUPFAM" id="SSF47384">
    <property type="entry name" value="Homodimeric domain of signal transducing histidine kinase"/>
    <property type="match status" value="1"/>
</dbReference>
<dbReference type="InterPro" id="IPR003661">
    <property type="entry name" value="HisK_dim/P_dom"/>
</dbReference>
<feature type="domain" description="Histidine kinase" evidence="16">
    <location>
        <begin position="253"/>
        <end position="450"/>
    </location>
</feature>
<keyword evidence="8 15" id="KW-0812">Transmembrane</keyword>
<organism evidence="18 19">
    <name type="scientific">Labrys okinawensis</name>
    <dbReference type="NCBI Taxonomy" id="346911"/>
    <lineage>
        <taxon>Bacteria</taxon>
        <taxon>Pseudomonadati</taxon>
        <taxon>Pseudomonadota</taxon>
        <taxon>Alphaproteobacteria</taxon>
        <taxon>Hyphomicrobiales</taxon>
        <taxon>Xanthobacteraceae</taxon>
        <taxon>Labrys</taxon>
    </lineage>
</organism>
<evidence type="ECO:0000256" key="9">
    <source>
        <dbReference type="ARBA" id="ARBA00022741"/>
    </source>
</evidence>
<dbReference type="Proteomes" id="UP000237682">
    <property type="component" value="Unassembled WGS sequence"/>
</dbReference>
<dbReference type="OrthoDB" id="9804645at2"/>
<dbReference type="RefSeq" id="WP_105861967.1">
    <property type="nucleotide sequence ID" value="NZ_PUEJ01000003.1"/>
</dbReference>
<dbReference type="InterPro" id="IPR003594">
    <property type="entry name" value="HATPase_dom"/>
</dbReference>
<keyword evidence="19" id="KW-1185">Reference proteome</keyword>
<evidence type="ECO:0000256" key="12">
    <source>
        <dbReference type="ARBA" id="ARBA00022989"/>
    </source>
</evidence>
<dbReference type="GO" id="GO:0000155">
    <property type="term" value="F:phosphorelay sensor kinase activity"/>
    <property type="evidence" value="ECO:0007669"/>
    <property type="project" value="InterPro"/>
</dbReference>
<keyword evidence="14 15" id="KW-0472">Membrane</keyword>
<evidence type="ECO:0000256" key="15">
    <source>
        <dbReference type="SAM" id="Phobius"/>
    </source>
</evidence>
<dbReference type="PRINTS" id="PR00344">
    <property type="entry name" value="BCTRLSENSOR"/>
</dbReference>
<keyword evidence="13" id="KW-0902">Two-component regulatory system</keyword>
<keyword evidence="5" id="KW-0997">Cell inner membrane</keyword>
<dbReference type="CDD" id="cd00082">
    <property type="entry name" value="HisKA"/>
    <property type="match status" value="1"/>
</dbReference>
<evidence type="ECO:0000256" key="1">
    <source>
        <dbReference type="ARBA" id="ARBA00000085"/>
    </source>
</evidence>
<dbReference type="Pfam" id="PF00512">
    <property type="entry name" value="HisKA"/>
    <property type="match status" value="1"/>
</dbReference>
<evidence type="ECO:0000313" key="19">
    <source>
        <dbReference type="Proteomes" id="UP000237682"/>
    </source>
</evidence>
<name>A0A2S9QG52_9HYPH</name>
<dbReference type="SMART" id="SM00388">
    <property type="entry name" value="HisKA"/>
    <property type="match status" value="1"/>
</dbReference>
<evidence type="ECO:0000256" key="5">
    <source>
        <dbReference type="ARBA" id="ARBA00022519"/>
    </source>
</evidence>
<evidence type="ECO:0000256" key="13">
    <source>
        <dbReference type="ARBA" id="ARBA00023012"/>
    </source>
</evidence>
<keyword evidence="11" id="KW-0067">ATP-binding</keyword>
<evidence type="ECO:0000256" key="3">
    <source>
        <dbReference type="ARBA" id="ARBA00012438"/>
    </source>
</evidence>
<protein>
    <recommendedName>
        <fullName evidence="3">histidine kinase</fullName>
        <ecNumber evidence="3">2.7.13.3</ecNumber>
    </recommendedName>
</protein>
<evidence type="ECO:0000256" key="6">
    <source>
        <dbReference type="ARBA" id="ARBA00022553"/>
    </source>
</evidence>
<comment type="subcellular location">
    <subcellularLocation>
        <location evidence="2">Cell inner membrane</location>
        <topology evidence="2">Multi-pass membrane protein</topology>
    </subcellularLocation>
</comment>
<dbReference type="GO" id="GO:0005886">
    <property type="term" value="C:plasma membrane"/>
    <property type="evidence" value="ECO:0007669"/>
    <property type="project" value="UniProtKB-SubCell"/>
</dbReference>
<dbReference type="SMART" id="SM00387">
    <property type="entry name" value="HATPase_c"/>
    <property type="match status" value="1"/>
</dbReference>
<dbReference type="PROSITE" id="PS50109">
    <property type="entry name" value="HIS_KIN"/>
    <property type="match status" value="1"/>
</dbReference>
<accession>A0A2S9QG52</accession>
<dbReference type="EC" id="2.7.13.3" evidence="3"/>
<dbReference type="InterPro" id="IPR036890">
    <property type="entry name" value="HATPase_C_sf"/>
</dbReference>
<dbReference type="PROSITE" id="PS50885">
    <property type="entry name" value="HAMP"/>
    <property type="match status" value="1"/>
</dbReference>
<evidence type="ECO:0000256" key="14">
    <source>
        <dbReference type="ARBA" id="ARBA00023136"/>
    </source>
</evidence>
<comment type="catalytic activity">
    <reaction evidence="1">
        <text>ATP + protein L-histidine = ADP + protein N-phospho-L-histidine.</text>
        <dbReference type="EC" id="2.7.13.3"/>
    </reaction>
</comment>
<dbReference type="AlphaFoldDB" id="A0A2S9QG52"/>
<evidence type="ECO:0000256" key="8">
    <source>
        <dbReference type="ARBA" id="ARBA00022692"/>
    </source>
</evidence>
<evidence type="ECO:0000313" key="18">
    <source>
        <dbReference type="EMBL" id="PRH88305.1"/>
    </source>
</evidence>
<dbReference type="InterPro" id="IPR050980">
    <property type="entry name" value="2C_sensor_his_kinase"/>
</dbReference>
<feature type="transmembrane region" description="Helical" evidence="15">
    <location>
        <begin position="171"/>
        <end position="192"/>
    </location>
</feature>
<evidence type="ECO:0000256" key="11">
    <source>
        <dbReference type="ARBA" id="ARBA00022840"/>
    </source>
</evidence>
<dbReference type="CDD" id="cd06225">
    <property type="entry name" value="HAMP"/>
    <property type="match status" value="1"/>
</dbReference>
<dbReference type="EMBL" id="PUEJ01000003">
    <property type="protein sequence ID" value="PRH88305.1"/>
    <property type="molecule type" value="Genomic_DNA"/>
</dbReference>
<dbReference type="PANTHER" id="PTHR44936:SF5">
    <property type="entry name" value="SENSOR HISTIDINE KINASE ENVZ"/>
    <property type="match status" value="1"/>
</dbReference>
<evidence type="ECO:0000256" key="4">
    <source>
        <dbReference type="ARBA" id="ARBA00022475"/>
    </source>
</evidence>
<keyword evidence="9" id="KW-0547">Nucleotide-binding</keyword>
<feature type="transmembrane region" description="Helical" evidence="15">
    <location>
        <begin position="23"/>
        <end position="47"/>
    </location>
</feature>
<gene>
    <name evidence="18" type="ORF">C5L14_08710</name>
</gene>
<dbReference type="InterPro" id="IPR004358">
    <property type="entry name" value="Sig_transdc_His_kin-like_C"/>
</dbReference>
<keyword evidence="12 15" id="KW-1133">Transmembrane helix</keyword>
<dbReference type="Gene3D" id="3.30.565.10">
    <property type="entry name" value="Histidine kinase-like ATPase, C-terminal domain"/>
    <property type="match status" value="1"/>
</dbReference>
<dbReference type="InterPro" id="IPR036097">
    <property type="entry name" value="HisK_dim/P_sf"/>
</dbReference>
<keyword evidence="10 18" id="KW-0418">Kinase</keyword>
<dbReference type="GO" id="GO:0005524">
    <property type="term" value="F:ATP binding"/>
    <property type="evidence" value="ECO:0007669"/>
    <property type="project" value="UniProtKB-KW"/>
</dbReference>
<dbReference type="Pfam" id="PF02518">
    <property type="entry name" value="HATPase_c"/>
    <property type="match status" value="1"/>
</dbReference>
<evidence type="ECO:0000256" key="10">
    <source>
        <dbReference type="ARBA" id="ARBA00022777"/>
    </source>
</evidence>
<dbReference type="SUPFAM" id="SSF55874">
    <property type="entry name" value="ATPase domain of HSP90 chaperone/DNA topoisomerase II/histidine kinase"/>
    <property type="match status" value="1"/>
</dbReference>
<dbReference type="Gene3D" id="1.10.287.130">
    <property type="match status" value="1"/>
</dbReference>
<keyword evidence="6" id="KW-0597">Phosphoprotein</keyword>
<dbReference type="InterPro" id="IPR003660">
    <property type="entry name" value="HAMP_dom"/>
</dbReference>
<feature type="domain" description="HAMP" evidence="17">
    <location>
        <begin position="193"/>
        <end position="245"/>
    </location>
</feature>